<name>A0ABZ0S8X7_9GAMM</name>
<protein>
    <submittedName>
        <fullName evidence="2">Uncharacterized protein</fullName>
    </submittedName>
</protein>
<evidence type="ECO:0000256" key="1">
    <source>
        <dbReference type="SAM" id="MobiDB-lite"/>
    </source>
</evidence>
<evidence type="ECO:0000313" key="2">
    <source>
        <dbReference type="EMBL" id="WPL17088.1"/>
    </source>
</evidence>
<dbReference type="Proteomes" id="UP001432180">
    <property type="component" value="Chromosome"/>
</dbReference>
<sequence length="39" mass="4113">MPAADPQTTANPFSTHALAASRHKIEQHPIQGGGRHPLA</sequence>
<accession>A0ABZ0S8X7</accession>
<dbReference type="EMBL" id="CP121472">
    <property type="protein sequence ID" value="WPL17088.1"/>
    <property type="molecule type" value="Genomic_DNA"/>
</dbReference>
<feature type="compositionally biased region" description="Polar residues" evidence="1">
    <location>
        <begin position="1"/>
        <end position="14"/>
    </location>
</feature>
<reference evidence="2 3" key="1">
    <citation type="journal article" date="2023" name="Microorganisms">
        <title>Thiorhodovibrio frisius and Trv. litoralis spp. nov., Two Novel Members from a Clade of Fastidious Purple Sulfur Bacteria That Exhibit Unique Red-Shifted Light-Harvesting Capabilities.</title>
        <authorList>
            <person name="Methner A."/>
            <person name="Kuzyk S.B."/>
            <person name="Petersen J."/>
            <person name="Bauer S."/>
            <person name="Brinkmann H."/>
            <person name="Sichau K."/>
            <person name="Wanner G."/>
            <person name="Wolf J."/>
            <person name="Neumann-Schaal M."/>
            <person name="Henke P."/>
            <person name="Tank M."/>
            <person name="Sproer C."/>
            <person name="Bunk B."/>
            <person name="Overmann J."/>
        </authorList>
    </citation>
    <scope>NUCLEOTIDE SEQUENCE [LARGE SCALE GENOMIC DNA]</scope>
    <source>
        <strain evidence="2 3">DSM 6702</strain>
    </source>
</reference>
<proteinExistence type="predicted"/>
<gene>
    <name evidence="2" type="ORF">Thiowin_02074</name>
</gene>
<feature type="region of interest" description="Disordered" evidence="1">
    <location>
        <begin position="1"/>
        <end position="39"/>
    </location>
</feature>
<evidence type="ECO:0000313" key="3">
    <source>
        <dbReference type="Proteomes" id="UP001432180"/>
    </source>
</evidence>
<organism evidence="2 3">
    <name type="scientific">Thiorhodovibrio winogradskyi</name>
    <dbReference type="NCBI Taxonomy" id="77007"/>
    <lineage>
        <taxon>Bacteria</taxon>
        <taxon>Pseudomonadati</taxon>
        <taxon>Pseudomonadota</taxon>
        <taxon>Gammaproteobacteria</taxon>
        <taxon>Chromatiales</taxon>
        <taxon>Chromatiaceae</taxon>
        <taxon>Thiorhodovibrio</taxon>
    </lineage>
</organism>
<keyword evidence="3" id="KW-1185">Reference proteome</keyword>